<dbReference type="InterPro" id="IPR035965">
    <property type="entry name" value="PAS-like_dom_sf"/>
</dbReference>
<dbReference type="GO" id="GO:0046872">
    <property type="term" value="F:metal ion binding"/>
    <property type="evidence" value="ECO:0007669"/>
    <property type="project" value="UniProtKB-KW"/>
</dbReference>
<dbReference type="Gene3D" id="3.30.450.40">
    <property type="match status" value="1"/>
</dbReference>
<protein>
    <recommendedName>
        <fullName evidence="1">protein-serine/threonine phosphatase</fullName>
        <ecNumber evidence="1">3.1.3.16</ecNumber>
    </recommendedName>
    <alternativeName>
        <fullName evidence="15">Protein-serine/threonine phosphatase</fullName>
    </alternativeName>
    <alternativeName>
        <fullName evidence="14">Serine/threonine-protein kinase</fullName>
    </alternativeName>
</protein>
<dbReference type="STRING" id="1122192.SAMN02745673_04254"/>
<dbReference type="Pfam" id="PF07228">
    <property type="entry name" value="SpoIIE"/>
    <property type="match status" value="1"/>
</dbReference>
<keyword evidence="11" id="KW-0464">Manganese</keyword>
<gene>
    <name evidence="18" type="ORF">SAMN02745673_04254</name>
</gene>
<sequence length="689" mass="74136">MLGDVGAHVGALYLLVPDEHSLGITVMVGLPTEFAHPWLRIGLDVPLPLADVVRRRSPVWVSGAQEMVRRYPRAAIALPYDFPLAALPIIADGTVHGAVFVLWPGGRAEAPPDETVWERMRAGVADIAGLLDEAERAGAPIRPTSDTLEFLPHDQGTSTPDVLASMADRLPEGMCSLDLRGRLTAVTPTAARLLGEPAERLVGVRLWGGLSWLRDPVYEDRYRAALITQRSTSFVAVRPPDRWLSFELYPDRSGVTARVRPVNADGRAEPPSPSASPPGPATPTRVGAFYHLLELASALTEARGVRDVVDTVADQIMPAFGGQALALLTVEAGRLRVIGYRGYEPSTAELFDHTPITSFTPGAHALVTGAPTFFETREDLERVYPARSGTQQGMGAWAFLPLIASGRPIGTCVLAFTRSHQFSVEERAVLNSLGGLIAQALERARLYDVEHELARGLQSGLLPHELPALPGLESAARYLPGTEGMDIGGDFYDLIRLGEDEIAAVVGDVQGHNVTAAALMGQVRTAVRAYAATSNGDPERVLARTNRLLTDLDPGLFVSCVYLHLNLRRNEACLARAGHPQPLLRHPSGRTEVVDVPGGLLLGIDPTAEYPEVRLPMPPGAILALYTDGLVEEPGVDLDDAVSDLADRLGREGDRPLGHLANRLTSHAHLAEHRTDDVVLLLLRTVGEG</sequence>
<keyword evidence="2" id="KW-0597">Phosphoprotein</keyword>
<dbReference type="Pfam" id="PF13185">
    <property type="entry name" value="GAF_2"/>
    <property type="match status" value="1"/>
</dbReference>
<keyword evidence="6" id="KW-0418">Kinase</keyword>
<dbReference type="InterPro" id="IPR001932">
    <property type="entry name" value="PPM-type_phosphatase-like_dom"/>
</dbReference>
<keyword evidence="9" id="KW-0460">Magnesium</keyword>
<evidence type="ECO:0000256" key="2">
    <source>
        <dbReference type="ARBA" id="ARBA00022553"/>
    </source>
</evidence>
<keyword evidence="3" id="KW-0808">Transferase</keyword>
<dbReference type="CDD" id="cd00130">
    <property type="entry name" value="PAS"/>
    <property type="match status" value="1"/>
</dbReference>
<evidence type="ECO:0000256" key="7">
    <source>
        <dbReference type="ARBA" id="ARBA00022801"/>
    </source>
</evidence>
<evidence type="ECO:0000256" key="6">
    <source>
        <dbReference type="ARBA" id="ARBA00022777"/>
    </source>
</evidence>
<evidence type="ECO:0000256" key="14">
    <source>
        <dbReference type="ARBA" id="ARBA00075117"/>
    </source>
</evidence>
<dbReference type="GO" id="GO:0004722">
    <property type="term" value="F:protein serine/threonine phosphatase activity"/>
    <property type="evidence" value="ECO:0007669"/>
    <property type="project" value="UniProtKB-EC"/>
</dbReference>
<dbReference type="GO" id="GO:0016301">
    <property type="term" value="F:kinase activity"/>
    <property type="evidence" value="ECO:0007669"/>
    <property type="project" value="UniProtKB-KW"/>
</dbReference>
<keyword evidence="19" id="KW-1185">Reference proteome</keyword>
<dbReference type="SMART" id="SM00331">
    <property type="entry name" value="PP2C_SIG"/>
    <property type="match status" value="1"/>
</dbReference>
<evidence type="ECO:0000256" key="16">
    <source>
        <dbReference type="SAM" id="MobiDB-lite"/>
    </source>
</evidence>
<dbReference type="PANTHER" id="PTHR43156">
    <property type="entry name" value="STAGE II SPORULATION PROTEIN E-RELATED"/>
    <property type="match status" value="1"/>
</dbReference>
<dbReference type="Gene3D" id="3.30.450.20">
    <property type="entry name" value="PAS domain"/>
    <property type="match status" value="1"/>
</dbReference>
<comment type="catalytic activity">
    <reaction evidence="12">
        <text>O-phospho-L-seryl-[protein] + H2O = L-seryl-[protein] + phosphate</text>
        <dbReference type="Rhea" id="RHEA:20629"/>
        <dbReference type="Rhea" id="RHEA-COMP:9863"/>
        <dbReference type="Rhea" id="RHEA-COMP:11604"/>
        <dbReference type="ChEBI" id="CHEBI:15377"/>
        <dbReference type="ChEBI" id="CHEBI:29999"/>
        <dbReference type="ChEBI" id="CHEBI:43474"/>
        <dbReference type="ChEBI" id="CHEBI:83421"/>
        <dbReference type="EC" id="3.1.3.16"/>
    </reaction>
</comment>
<name>A0A1T4SZS1_9ACTN</name>
<dbReference type="EC" id="3.1.3.16" evidence="1"/>
<dbReference type="InterPro" id="IPR036457">
    <property type="entry name" value="PPM-type-like_dom_sf"/>
</dbReference>
<evidence type="ECO:0000256" key="8">
    <source>
        <dbReference type="ARBA" id="ARBA00022840"/>
    </source>
</evidence>
<proteinExistence type="predicted"/>
<evidence type="ECO:0000256" key="4">
    <source>
        <dbReference type="ARBA" id="ARBA00022723"/>
    </source>
</evidence>
<keyword evidence="7" id="KW-0378">Hydrolase</keyword>
<dbReference type="SUPFAM" id="SSF55781">
    <property type="entry name" value="GAF domain-like"/>
    <property type="match status" value="2"/>
</dbReference>
<dbReference type="InterPro" id="IPR000014">
    <property type="entry name" value="PAS"/>
</dbReference>
<evidence type="ECO:0000313" key="18">
    <source>
        <dbReference type="EMBL" id="SKA33706.1"/>
    </source>
</evidence>
<dbReference type="Pfam" id="PF08448">
    <property type="entry name" value="PAS_4"/>
    <property type="match status" value="1"/>
</dbReference>
<reference evidence="18 19" key="1">
    <citation type="submission" date="2017-02" db="EMBL/GenBank/DDBJ databases">
        <authorList>
            <person name="Peterson S.W."/>
        </authorList>
    </citation>
    <scope>NUCLEOTIDE SEQUENCE [LARGE SCALE GENOMIC DNA]</scope>
    <source>
        <strain evidence="18 19">DSM 45154</strain>
    </source>
</reference>
<accession>A0A1T4SZS1</accession>
<dbReference type="InterPro" id="IPR029016">
    <property type="entry name" value="GAF-like_dom_sf"/>
</dbReference>
<dbReference type="PANTHER" id="PTHR43156:SF2">
    <property type="entry name" value="STAGE II SPORULATION PROTEIN E"/>
    <property type="match status" value="1"/>
</dbReference>
<keyword evidence="4" id="KW-0479">Metal-binding</keyword>
<evidence type="ECO:0000256" key="5">
    <source>
        <dbReference type="ARBA" id="ARBA00022741"/>
    </source>
</evidence>
<dbReference type="InterPro" id="IPR013656">
    <property type="entry name" value="PAS_4"/>
</dbReference>
<feature type="domain" description="PAS" evidence="17">
    <location>
        <begin position="159"/>
        <end position="203"/>
    </location>
</feature>
<dbReference type="Proteomes" id="UP000190637">
    <property type="component" value="Unassembled WGS sequence"/>
</dbReference>
<keyword evidence="8" id="KW-0067">ATP-binding</keyword>
<evidence type="ECO:0000256" key="3">
    <source>
        <dbReference type="ARBA" id="ARBA00022679"/>
    </source>
</evidence>
<dbReference type="EMBL" id="FUWS01000012">
    <property type="protein sequence ID" value="SKA33706.1"/>
    <property type="molecule type" value="Genomic_DNA"/>
</dbReference>
<dbReference type="Gene3D" id="3.60.40.10">
    <property type="entry name" value="PPM-type phosphatase domain"/>
    <property type="match status" value="1"/>
</dbReference>
<dbReference type="InterPro" id="IPR003018">
    <property type="entry name" value="GAF"/>
</dbReference>
<evidence type="ECO:0000256" key="11">
    <source>
        <dbReference type="ARBA" id="ARBA00023211"/>
    </source>
</evidence>
<evidence type="ECO:0000259" key="17">
    <source>
        <dbReference type="PROSITE" id="PS50112"/>
    </source>
</evidence>
<dbReference type="GO" id="GO:0005524">
    <property type="term" value="F:ATP binding"/>
    <property type="evidence" value="ECO:0007669"/>
    <property type="project" value="UniProtKB-KW"/>
</dbReference>
<feature type="region of interest" description="Disordered" evidence="16">
    <location>
        <begin position="263"/>
        <end position="283"/>
    </location>
</feature>
<keyword evidence="10" id="KW-0904">Protein phosphatase</keyword>
<evidence type="ECO:0000256" key="12">
    <source>
        <dbReference type="ARBA" id="ARBA00047761"/>
    </source>
</evidence>
<evidence type="ECO:0000256" key="10">
    <source>
        <dbReference type="ARBA" id="ARBA00022912"/>
    </source>
</evidence>
<evidence type="ECO:0000256" key="15">
    <source>
        <dbReference type="ARBA" id="ARBA00081350"/>
    </source>
</evidence>
<dbReference type="AlphaFoldDB" id="A0A1T4SZS1"/>
<dbReference type="SUPFAM" id="SSF55785">
    <property type="entry name" value="PYP-like sensor domain (PAS domain)"/>
    <property type="match status" value="1"/>
</dbReference>
<organism evidence="18 19">
    <name type="scientific">Marinactinospora thermotolerans DSM 45154</name>
    <dbReference type="NCBI Taxonomy" id="1122192"/>
    <lineage>
        <taxon>Bacteria</taxon>
        <taxon>Bacillati</taxon>
        <taxon>Actinomycetota</taxon>
        <taxon>Actinomycetes</taxon>
        <taxon>Streptosporangiales</taxon>
        <taxon>Nocardiopsidaceae</taxon>
        <taxon>Marinactinospora</taxon>
    </lineage>
</organism>
<comment type="function">
    <text evidence="13">Primarily acts as an independent SigF regulator that is sensitive to the osmosensory signal, mediating the cross talk of PknD with the SigF regulon. Possesses both phosphatase and kinase activities. The kinase domain functions as a classic anti-sigma factor-like kinase to phosphorylate the anti-anti-sigma factor domain at the canonical regulatory site, and the phosphatase domain antagonizes this activity.</text>
</comment>
<dbReference type="FunFam" id="3.60.40.10:FF:000005">
    <property type="entry name" value="Serine/threonine protein phosphatase"/>
    <property type="match status" value="1"/>
</dbReference>
<dbReference type="SUPFAM" id="SSF81606">
    <property type="entry name" value="PP2C-like"/>
    <property type="match status" value="1"/>
</dbReference>
<dbReference type="InterPro" id="IPR052016">
    <property type="entry name" value="Bact_Sigma-Reg"/>
</dbReference>
<evidence type="ECO:0000313" key="19">
    <source>
        <dbReference type="Proteomes" id="UP000190637"/>
    </source>
</evidence>
<dbReference type="PROSITE" id="PS50112">
    <property type="entry name" value="PAS"/>
    <property type="match status" value="1"/>
</dbReference>
<keyword evidence="5" id="KW-0547">Nucleotide-binding</keyword>
<evidence type="ECO:0000256" key="13">
    <source>
        <dbReference type="ARBA" id="ARBA00056274"/>
    </source>
</evidence>
<feature type="compositionally biased region" description="Pro residues" evidence="16">
    <location>
        <begin position="270"/>
        <end position="281"/>
    </location>
</feature>
<evidence type="ECO:0000256" key="9">
    <source>
        <dbReference type="ARBA" id="ARBA00022842"/>
    </source>
</evidence>
<dbReference type="SMART" id="SM00065">
    <property type="entry name" value="GAF"/>
    <property type="match status" value="1"/>
</dbReference>
<evidence type="ECO:0000256" key="1">
    <source>
        <dbReference type="ARBA" id="ARBA00013081"/>
    </source>
</evidence>